<evidence type="ECO:0000313" key="13">
    <source>
        <dbReference type="Ensembl" id="ENSBOBP00000017351.1"/>
    </source>
</evidence>
<dbReference type="InterPro" id="IPR033121">
    <property type="entry name" value="PEPTIDASE_A1"/>
</dbReference>
<keyword evidence="8 10" id="KW-1015">Disulfide bond</keyword>
<dbReference type="FunFam" id="2.40.70.10:FF:000004">
    <property type="entry name" value="Pepsin A"/>
    <property type="match status" value="1"/>
</dbReference>
<dbReference type="Ensembl" id="ENSBOBT00000017743.1">
    <property type="protein sequence ID" value="ENSBOBP00000017351.1"/>
    <property type="gene ID" value="ENSBOBG00000010795.1"/>
</dbReference>
<keyword evidence="14" id="KW-1185">Reference proteome</keyword>
<reference evidence="13" key="1">
    <citation type="submission" date="2025-08" db="UniProtKB">
        <authorList>
            <consortium name="Ensembl"/>
        </authorList>
    </citation>
    <scope>IDENTIFICATION</scope>
</reference>
<dbReference type="GO" id="GO:0006508">
    <property type="term" value="P:proteolysis"/>
    <property type="evidence" value="ECO:0007669"/>
    <property type="project" value="UniProtKB-KW"/>
</dbReference>
<evidence type="ECO:0000256" key="4">
    <source>
        <dbReference type="ARBA" id="ARBA00022670"/>
    </source>
</evidence>
<dbReference type="GO" id="GO:0007586">
    <property type="term" value="P:digestion"/>
    <property type="evidence" value="ECO:0007669"/>
    <property type="project" value="UniProtKB-KW"/>
</dbReference>
<dbReference type="PROSITE" id="PS51767">
    <property type="entry name" value="PEPTIDASE_A1"/>
    <property type="match status" value="1"/>
</dbReference>
<keyword evidence="7 11" id="KW-0378">Hydrolase</keyword>
<keyword evidence="4 11" id="KW-0645">Protease</keyword>
<evidence type="ECO:0000256" key="10">
    <source>
        <dbReference type="PIRSR" id="PIRSR601461-2"/>
    </source>
</evidence>
<protein>
    <recommendedName>
        <fullName evidence="3">pepsin A</fullName>
        <ecNumber evidence="3">3.4.23.1</ecNumber>
    </recommendedName>
</protein>
<dbReference type="InterPro" id="IPR001969">
    <property type="entry name" value="Aspartic_peptidase_AS"/>
</dbReference>
<dbReference type="Gene3D" id="6.10.140.60">
    <property type="match status" value="1"/>
</dbReference>
<comment type="function">
    <text evidence="1">Shows particularly broad specificity; although bonds involving phenylalanine and leucine are preferred, many others are also cleaved to some extent.</text>
</comment>
<dbReference type="PROSITE" id="PS00141">
    <property type="entry name" value="ASP_PROTEASE"/>
    <property type="match status" value="2"/>
</dbReference>
<evidence type="ECO:0000313" key="14">
    <source>
        <dbReference type="Proteomes" id="UP000694567"/>
    </source>
</evidence>
<dbReference type="AlphaFoldDB" id="A0A8C0FLY5"/>
<dbReference type="PANTHER" id="PTHR47966">
    <property type="entry name" value="BETA-SITE APP-CLEAVING ENZYME, ISOFORM A-RELATED"/>
    <property type="match status" value="1"/>
</dbReference>
<evidence type="ECO:0000256" key="5">
    <source>
        <dbReference type="ARBA" id="ARBA00022750"/>
    </source>
</evidence>
<dbReference type="EC" id="3.4.23.1" evidence="3"/>
<dbReference type="InterPro" id="IPR001461">
    <property type="entry name" value="Aspartic_peptidase_A1"/>
</dbReference>
<feature type="domain" description="Peptidase A1" evidence="12">
    <location>
        <begin position="76"/>
        <end position="376"/>
    </location>
</feature>
<dbReference type="Pfam" id="PF00026">
    <property type="entry name" value="Asp"/>
    <property type="match status" value="2"/>
</dbReference>
<evidence type="ECO:0000256" key="7">
    <source>
        <dbReference type="ARBA" id="ARBA00022801"/>
    </source>
</evidence>
<feature type="active site" evidence="9">
    <location>
        <position position="272"/>
    </location>
</feature>
<evidence type="ECO:0000256" key="11">
    <source>
        <dbReference type="RuleBase" id="RU000454"/>
    </source>
</evidence>
<sequence length="379" mass="40104">MAHGASVAQGYPQRPPPETCPCLALGDGGKSLRQSLQEHGLLQHYLKQHPYNPATKYFTTSASAEPLQNYMDVSMYFGTISIGSPGQDFTVIFDTGSSNLWVPSVYCSSPACTNHNRFNPADSSTFIGTNDSVEIAYGTGSMTGILGYDTVTVADIEVLNQIFGLAETEPGDFFYYVPFDGILGLAFPSIASSGATPVFDNMMKEGLVAQDLFSVYLTQPVGSVTPFALQLLFLGVQPLVPCPGASPCAPLPSVSIGGQIIACSAGCQAIVDTGTSLLAVPNSALNNLLNAFGASSNGQVSCEAVSSLPDVVFYLNGQGFPVPPSAYVLQNDGYCSLAFQGMNIPTESGELWILGDVFIREYYVIFNRANNMVGLSPLP</sequence>
<dbReference type="GO" id="GO:0004190">
    <property type="term" value="F:aspartic-type endopeptidase activity"/>
    <property type="evidence" value="ECO:0007669"/>
    <property type="project" value="UniProtKB-KW"/>
</dbReference>
<feature type="active site" evidence="9">
    <location>
        <position position="94"/>
    </location>
</feature>
<feature type="disulfide bond" evidence="10">
    <location>
        <begin position="107"/>
        <end position="112"/>
    </location>
</feature>
<dbReference type="PANTHER" id="PTHR47966:SF22">
    <property type="entry name" value="PEPSIN A-3-RELATED"/>
    <property type="match status" value="1"/>
</dbReference>
<keyword evidence="6" id="KW-0222">Digestion</keyword>
<accession>A0A8C0FLY5</accession>
<evidence type="ECO:0000259" key="12">
    <source>
        <dbReference type="PROSITE" id="PS51767"/>
    </source>
</evidence>
<feature type="disulfide bond" evidence="10">
    <location>
        <begin position="263"/>
        <end position="267"/>
    </location>
</feature>
<dbReference type="InterPro" id="IPR012848">
    <property type="entry name" value="Aspartic_peptidase_N"/>
</dbReference>
<organism evidence="13 14">
    <name type="scientific">Bubo bubo</name>
    <name type="common">Eurasian eagle-owl</name>
    <name type="synonym">Strix bubo</name>
    <dbReference type="NCBI Taxonomy" id="30461"/>
    <lineage>
        <taxon>Eukaryota</taxon>
        <taxon>Metazoa</taxon>
        <taxon>Chordata</taxon>
        <taxon>Craniata</taxon>
        <taxon>Vertebrata</taxon>
        <taxon>Euteleostomi</taxon>
        <taxon>Archelosauria</taxon>
        <taxon>Archosauria</taxon>
        <taxon>Dinosauria</taxon>
        <taxon>Saurischia</taxon>
        <taxon>Theropoda</taxon>
        <taxon>Coelurosauria</taxon>
        <taxon>Aves</taxon>
        <taxon>Neognathae</taxon>
        <taxon>Neoaves</taxon>
        <taxon>Telluraves</taxon>
        <taxon>Strigiformes</taxon>
        <taxon>Strigidae</taxon>
        <taxon>Bubo</taxon>
    </lineage>
</organism>
<dbReference type="Proteomes" id="UP000694567">
    <property type="component" value="Unplaced"/>
</dbReference>
<proteinExistence type="inferred from homology"/>
<evidence type="ECO:0000256" key="8">
    <source>
        <dbReference type="ARBA" id="ARBA00023157"/>
    </source>
</evidence>
<evidence type="ECO:0000256" key="3">
    <source>
        <dbReference type="ARBA" id="ARBA00011924"/>
    </source>
</evidence>
<reference evidence="13" key="2">
    <citation type="submission" date="2025-09" db="UniProtKB">
        <authorList>
            <consortium name="Ensembl"/>
        </authorList>
    </citation>
    <scope>IDENTIFICATION</scope>
</reference>
<dbReference type="Pfam" id="PF07966">
    <property type="entry name" value="A1_Propeptide"/>
    <property type="match status" value="1"/>
</dbReference>
<name>A0A8C0FLY5_BUBBB</name>
<keyword evidence="5 11" id="KW-0064">Aspartyl protease</keyword>
<evidence type="ECO:0000256" key="2">
    <source>
        <dbReference type="ARBA" id="ARBA00007447"/>
    </source>
</evidence>
<dbReference type="Gene3D" id="2.40.70.10">
    <property type="entry name" value="Acid Proteases"/>
    <property type="match status" value="3"/>
</dbReference>
<comment type="similarity">
    <text evidence="2 11">Belongs to the peptidase A1 family.</text>
</comment>
<dbReference type="SUPFAM" id="SSF50630">
    <property type="entry name" value="Acid proteases"/>
    <property type="match status" value="1"/>
</dbReference>
<evidence type="ECO:0000256" key="9">
    <source>
        <dbReference type="PIRSR" id="PIRSR601461-1"/>
    </source>
</evidence>
<dbReference type="PRINTS" id="PR00792">
    <property type="entry name" value="PEPSIN"/>
</dbReference>
<evidence type="ECO:0000256" key="6">
    <source>
        <dbReference type="ARBA" id="ARBA00022757"/>
    </source>
</evidence>
<evidence type="ECO:0000256" key="1">
    <source>
        <dbReference type="ARBA" id="ARBA00002318"/>
    </source>
</evidence>
<dbReference type="InterPro" id="IPR021109">
    <property type="entry name" value="Peptidase_aspartic_dom_sf"/>
</dbReference>